<dbReference type="OrthoDB" id="5432576at2"/>
<name>A0A2S5ZFP8_9GAMM</name>
<evidence type="ECO:0000313" key="2">
    <source>
        <dbReference type="Proteomes" id="UP000239917"/>
    </source>
</evidence>
<accession>A0A2S5ZFP8</accession>
<dbReference type="Proteomes" id="UP000239917">
    <property type="component" value="Unassembled WGS sequence"/>
</dbReference>
<dbReference type="AlphaFoldDB" id="A0A2S5ZFP8"/>
<dbReference type="RefSeq" id="WP_104320447.1">
    <property type="nucleotide sequence ID" value="NZ_PSSX01000001.1"/>
</dbReference>
<organism evidence="1 2">
    <name type="scientific">Marinobacter maroccanus</name>
    <dbReference type="NCBI Taxonomy" id="2055143"/>
    <lineage>
        <taxon>Bacteria</taxon>
        <taxon>Pseudomonadati</taxon>
        <taxon>Pseudomonadota</taxon>
        <taxon>Gammaproteobacteria</taxon>
        <taxon>Pseudomonadales</taxon>
        <taxon>Marinobacteraceae</taxon>
        <taxon>Marinobacter</taxon>
    </lineage>
</organism>
<gene>
    <name evidence="1" type="ORF">KEHDKFFH_02495</name>
</gene>
<reference evidence="1 2" key="1">
    <citation type="submission" date="2018-01" db="EMBL/GenBank/DDBJ databases">
        <title>Complete genome sequences of the type strains of Marinobacter flavimaris and Marinobacter maroccanus.</title>
        <authorList>
            <person name="Palau M."/>
            <person name="Boujida N."/>
            <person name="Manresa A."/>
            <person name="Minana-Galbis D."/>
        </authorList>
    </citation>
    <scope>NUCLEOTIDE SEQUENCE [LARGE SCALE GENOMIC DNA]</scope>
    <source>
        <strain evidence="1 2">N4</strain>
    </source>
</reference>
<dbReference type="EMBL" id="PSSX01000001">
    <property type="protein sequence ID" value="PPI86209.1"/>
    <property type="molecule type" value="Genomic_DNA"/>
</dbReference>
<comment type="caution">
    <text evidence="1">The sequence shown here is derived from an EMBL/GenBank/DDBJ whole genome shotgun (WGS) entry which is preliminary data.</text>
</comment>
<protein>
    <submittedName>
        <fullName evidence="1">Uncharacterized protein</fullName>
    </submittedName>
</protein>
<evidence type="ECO:0000313" key="1">
    <source>
        <dbReference type="EMBL" id="PPI86209.1"/>
    </source>
</evidence>
<proteinExistence type="predicted"/>
<sequence length="132" mass="15028">MTLEITLSDGTETLDLPPDLEWRDEFAWTPVEHSTEYSLVGNLVVQEGSRQDGRPITLFGGKEASWISRADLEQLYAMASVPEKEFTLVLWGRSFNVMFRRPPINVEPIRRLANPGPDHKYAVTINLMEINP</sequence>
<keyword evidence="2" id="KW-1185">Reference proteome</keyword>